<protein>
    <submittedName>
        <fullName evidence="2">Uncharacterized protein</fullName>
    </submittedName>
</protein>
<dbReference type="AlphaFoldDB" id="A0A1Y2J474"/>
<sequence>MPTDGYLLLYNAAVAPHKSRSDSPATLLCPPTLSKPSRRTRLPQTSPTYDRARLLRRPVLSTSLLSRSTPARSPKRGIPKHRHLLEFAIQQGPRQTYYPRCANLQRCGTRYKAQDDTTKAMRTTDRSLVVIDNERHAMSPAERHSPPATTRRRARRTCSAPVRRRH</sequence>
<evidence type="ECO:0000313" key="2">
    <source>
        <dbReference type="EMBL" id="OSD07604.1"/>
    </source>
</evidence>
<dbReference type="EMBL" id="KZ084088">
    <property type="protein sequence ID" value="OSD07604.1"/>
    <property type="molecule type" value="Genomic_DNA"/>
</dbReference>
<evidence type="ECO:0000313" key="3">
    <source>
        <dbReference type="Proteomes" id="UP000193067"/>
    </source>
</evidence>
<reference evidence="2 3" key="1">
    <citation type="journal article" date="2015" name="Biotechnol. Biofuels">
        <title>Enhanced degradation of softwood versus hardwood by the white-rot fungus Pycnoporus coccineus.</title>
        <authorList>
            <person name="Couturier M."/>
            <person name="Navarro D."/>
            <person name="Chevret D."/>
            <person name="Henrissat B."/>
            <person name="Piumi F."/>
            <person name="Ruiz-Duenas F.J."/>
            <person name="Martinez A.T."/>
            <person name="Grigoriev I.V."/>
            <person name="Riley R."/>
            <person name="Lipzen A."/>
            <person name="Berrin J.G."/>
            <person name="Master E.R."/>
            <person name="Rosso M.N."/>
        </authorList>
    </citation>
    <scope>NUCLEOTIDE SEQUENCE [LARGE SCALE GENOMIC DNA]</scope>
    <source>
        <strain evidence="2 3">BRFM310</strain>
    </source>
</reference>
<gene>
    <name evidence="2" type="ORF">PYCCODRAFT_630071</name>
</gene>
<feature type="compositionally biased region" description="Basic residues" evidence="1">
    <location>
        <begin position="150"/>
        <end position="166"/>
    </location>
</feature>
<name>A0A1Y2J474_TRAC3</name>
<organism evidence="2 3">
    <name type="scientific">Trametes coccinea (strain BRFM310)</name>
    <name type="common">Pycnoporus coccineus</name>
    <dbReference type="NCBI Taxonomy" id="1353009"/>
    <lineage>
        <taxon>Eukaryota</taxon>
        <taxon>Fungi</taxon>
        <taxon>Dikarya</taxon>
        <taxon>Basidiomycota</taxon>
        <taxon>Agaricomycotina</taxon>
        <taxon>Agaricomycetes</taxon>
        <taxon>Polyporales</taxon>
        <taxon>Polyporaceae</taxon>
        <taxon>Trametes</taxon>
    </lineage>
</organism>
<feature type="region of interest" description="Disordered" evidence="1">
    <location>
        <begin position="19"/>
        <end position="47"/>
    </location>
</feature>
<accession>A0A1Y2J474</accession>
<dbReference type="Proteomes" id="UP000193067">
    <property type="component" value="Unassembled WGS sequence"/>
</dbReference>
<proteinExistence type="predicted"/>
<feature type="region of interest" description="Disordered" evidence="1">
    <location>
        <begin position="136"/>
        <end position="166"/>
    </location>
</feature>
<keyword evidence="3" id="KW-1185">Reference proteome</keyword>
<feature type="compositionally biased region" description="Basic and acidic residues" evidence="1">
    <location>
        <begin position="136"/>
        <end position="145"/>
    </location>
</feature>
<evidence type="ECO:0000256" key="1">
    <source>
        <dbReference type="SAM" id="MobiDB-lite"/>
    </source>
</evidence>